<proteinExistence type="predicted"/>
<gene>
    <name evidence="2" type="ordered locus">Despr_1855</name>
</gene>
<organism evidence="2 3">
    <name type="scientific">Desulfobulbus propionicus (strain ATCC 33891 / DSM 2032 / VKM B-1956 / 1pr3)</name>
    <dbReference type="NCBI Taxonomy" id="577650"/>
    <lineage>
        <taxon>Bacteria</taxon>
        <taxon>Pseudomonadati</taxon>
        <taxon>Thermodesulfobacteriota</taxon>
        <taxon>Desulfobulbia</taxon>
        <taxon>Desulfobulbales</taxon>
        <taxon>Desulfobulbaceae</taxon>
        <taxon>Desulfobulbus</taxon>
    </lineage>
</organism>
<dbReference type="AlphaFoldDB" id="A0A7U3YMA5"/>
<keyword evidence="3" id="KW-1185">Reference proteome</keyword>
<name>A0A7U3YMA5_DESPD</name>
<dbReference type="KEGG" id="dpr:Despr_1855"/>
<dbReference type="Proteomes" id="UP000006365">
    <property type="component" value="Chromosome"/>
</dbReference>
<accession>A0A7U3YMA5</accession>
<feature type="domain" description="Transcriptional regulator HTH-type FeoC" evidence="1">
    <location>
        <begin position="3"/>
        <end position="70"/>
    </location>
</feature>
<evidence type="ECO:0000313" key="2">
    <source>
        <dbReference type="EMBL" id="ADW18003.1"/>
    </source>
</evidence>
<evidence type="ECO:0000259" key="1">
    <source>
        <dbReference type="Pfam" id="PF09012"/>
    </source>
</evidence>
<dbReference type="Pfam" id="PF09012">
    <property type="entry name" value="FeoC"/>
    <property type="match status" value="1"/>
</dbReference>
<dbReference type="EMBL" id="CP002364">
    <property type="protein sequence ID" value="ADW18003.1"/>
    <property type="molecule type" value="Genomic_DNA"/>
</dbReference>
<dbReference type="InterPro" id="IPR015102">
    <property type="entry name" value="Tscrpt_reg_HTH_FeoC"/>
</dbReference>
<dbReference type="InterPro" id="IPR036390">
    <property type="entry name" value="WH_DNA-bd_sf"/>
</dbReference>
<dbReference type="Gene3D" id="1.10.10.10">
    <property type="entry name" value="Winged helix-like DNA-binding domain superfamily/Winged helix DNA-binding domain"/>
    <property type="match status" value="1"/>
</dbReference>
<evidence type="ECO:0000313" key="3">
    <source>
        <dbReference type="Proteomes" id="UP000006365"/>
    </source>
</evidence>
<protein>
    <recommendedName>
        <fullName evidence="1">Transcriptional regulator HTH-type FeoC domain-containing protein</fullName>
    </recommendedName>
</protein>
<sequence length="73" mass="8465">MDLIQLKNYLRQRNITPLRDAAIHFNVDVETLRPLLNVWITKGKVRRSDDHATACKGCCTCDPSTLEFYEWIG</sequence>
<dbReference type="RefSeq" id="WP_015724543.1">
    <property type="nucleotide sequence ID" value="NC_014972.1"/>
</dbReference>
<dbReference type="InterPro" id="IPR036388">
    <property type="entry name" value="WH-like_DNA-bd_sf"/>
</dbReference>
<dbReference type="SUPFAM" id="SSF46785">
    <property type="entry name" value="Winged helix' DNA-binding domain"/>
    <property type="match status" value="1"/>
</dbReference>
<reference evidence="2 3" key="1">
    <citation type="journal article" date="2011" name="Stand. Genomic Sci.">
        <title>Complete genome sequence of Desulfobulbus propionicus type strain (1pr3).</title>
        <authorList>
            <person name="Pagani I."/>
            <person name="Lapidus A."/>
            <person name="Nolan M."/>
            <person name="Lucas S."/>
            <person name="Hammon N."/>
            <person name="Deshpande S."/>
            <person name="Cheng J.F."/>
            <person name="Chertkov O."/>
            <person name="Davenport K."/>
            <person name="Tapia R."/>
            <person name="Han C."/>
            <person name="Goodwin L."/>
            <person name="Pitluck S."/>
            <person name="Liolios K."/>
            <person name="Mavromatis K."/>
            <person name="Ivanova N."/>
            <person name="Mikhailova N."/>
            <person name="Pati A."/>
            <person name="Chen A."/>
            <person name="Palaniappan K."/>
            <person name="Land M."/>
            <person name="Hauser L."/>
            <person name="Chang Y.J."/>
            <person name="Jeffries C.D."/>
            <person name="Detter J.C."/>
            <person name="Brambilla E."/>
            <person name="Kannan K.P."/>
            <person name="Djao O.D."/>
            <person name="Rohde M."/>
            <person name="Pukall R."/>
            <person name="Spring S."/>
            <person name="Goker M."/>
            <person name="Sikorski J."/>
            <person name="Woyke T."/>
            <person name="Bristow J."/>
            <person name="Eisen J.A."/>
            <person name="Markowitz V."/>
            <person name="Hugenholtz P."/>
            <person name="Kyrpides N.C."/>
            <person name="Klenk H.P."/>
        </authorList>
    </citation>
    <scope>NUCLEOTIDE SEQUENCE [LARGE SCALE GENOMIC DNA]</scope>
    <source>
        <strain evidence="3">ATCC 33891 / DSM 2032 / 1pr3</strain>
    </source>
</reference>